<gene>
    <name evidence="2" type="primary">glpQ_1</name>
    <name evidence="2" type="ORF">LuPra_01241</name>
</gene>
<dbReference type="PROSITE" id="PS51704">
    <property type="entry name" value="GP_PDE"/>
    <property type="match status" value="1"/>
</dbReference>
<dbReference type="AlphaFoldDB" id="A0A143PIG8"/>
<sequence>MAGMVHTGKTRACETGFLAVLVTVVASAVAVPDAAGPPPTPWVVAHRGASAYAPENTVPAFALAAEQHATFVEFDLQRTKDGALVILHDTTLERTTDVEEVFPERGRQVVVKGEARRQWPLVDFTLAEVRRLDAGKWFDPKFAGTRLPTFGETIAAVRGKIGLFIELKSPELYPGIEAAMLAELKTAGLDRPWADPRTPVLLQSFTVSSLQILTRELRTPLPVHLLFGPADASRWTNDQGLAEARTFATGLSPDKQVLRTDPTLAARARSRGMLVTPYTFRASAPGTYADVGTEMREAIAQGADGVITDNPDKAPHSP</sequence>
<dbReference type="GO" id="GO:0008889">
    <property type="term" value="F:glycerophosphodiester phosphodiesterase activity"/>
    <property type="evidence" value="ECO:0007669"/>
    <property type="project" value="UniProtKB-EC"/>
</dbReference>
<feature type="domain" description="GP-PDE" evidence="1">
    <location>
        <begin position="41"/>
        <end position="318"/>
    </location>
</feature>
<dbReference type="Proteomes" id="UP000076079">
    <property type="component" value="Chromosome"/>
</dbReference>
<evidence type="ECO:0000259" key="1">
    <source>
        <dbReference type="PROSITE" id="PS51704"/>
    </source>
</evidence>
<proteinExistence type="predicted"/>
<organism evidence="2 3">
    <name type="scientific">Luteitalea pratensis</name>
    <dbReference type="NCBI Taxonomy" id="1855912"/>
    <lineage>
        <taxon>Bacteria</taxon>
        <taxon>Pseudomonadati</taxon>
        <taxon>Acidobacteriota</taxon>
        <taxon>Vicinamibacteria</taxon>
        <taxon>Vicinamibacterales</taxon>
        <taxon>Vicinamibacteraceae</taxon>
        <taxon>Luteitalea</taxon>
    </lineage>
</organism>
<keyword evidence="3" id="KW-1185">Reference proteome</keyword>
<dbReference type="Pfam" id="PF03009">
    <property type="entry name" value="GDPD"/>
    <property type="match status" value="1"/>
</dbReference>
<dbReference type="PATRIC" id="fig|1813736.3.peg.1286"/>
<dbReference type="Gene3D" id="3.20.20.190">
    <property type="entry name" value="Phosphatidylinositol (PI) phosphodiesterase"/>
    <property type="match status" value="1"/>
</dbReference>
<dbReference type="EMBL" id="CP015136">
    <property type="protein sequence ID" value="AMY08053.1"/>
    <property type="molecule type" value="Genomic_DNA"/>
</dbReference>
<evidence type="ECO:0000313" key="2">
    <source>
        <dbReference type="EMBL" id="AMY08053.1"/>
    </source>
</evidence>
<evidence type="ECO:0000313" key="3">
    <source>
        <dbReference type="Proteomes" id="UP000076079"/>
    </source>
</evidence>
<dbReference type="EC" id="3.1.4.46" evidence="2"/>
<keyword evidence="2" id="KW-0378">Hydrolase</keyword>
<reference evidence="3" key="2">
    <citation type="submission" date="2016-04" db="EMBL/GenBank/DDBJ databases">
        <title>First Complete Genome Sequence of a Subdivision 6 Acidobacterium.</title>
        <authorList>
            <person name="Huang S."/>
            <person name="Vieira S."/>
            <person name="Bunk B."/>
            <person name="Riedel T."/>
            <person name="Sproeer C."/>
            <person name="Overmann J."/>
        </authorList>
    </citation>
    <scope>NUCLEOTIDE SEQUENCE [LARGE SCALE GENOMIC DNA]</scope>
    <source>
        <strain evidence="3">DSM 100886 HEG_-6_39</strain>
    </source>
</reference>
<name>A0A143PIG8_LUTPR</name>
<reference evidence="2 3" key="1">
    <citation type="journal article" date="2016" name="Genome Announc.">
        <title>First Complete Genome Sequence of a Subdivision 6 Acidobacterium Strain.</title>
        <authorList>
            <person name="Huang S."/>
            <person name="Vieira S."/>
            <person name="Bunk B."/>
            <person name="Riedel T."/>
            <person name="Sproer C."/>
            <person name="Overmann J."/>
        </authorList>
    </citation>
    <scope>NUCLEOTIDE SEQUENCE [LARGE SCALE GENOMIC DNA]</scope>
    <source>
        <strain evidence="3">DSM 100886 HEG_-6_39</strain>
    </source>
</reference>
<protein>
    <submittedName>
        <fullName evidence="2">Glycerophosphoryl diester phosphodiesterase</fullName>
        <ecNumber evidence="2">3.1.4.46</ecNumber>
    </submittedName>
</protein>
<dbReference type="PANTHER" id="PTHR46211">
    <property type="entry name" value="GLYCEROPHOSPHORYL DIESTER PHOSPHODIESTERASE"/>
    <property type="match status" value="1"/>
</dbReference>
<dbReference type="PANTHER" id="PTHR46211:SF1">
    <property type="entry name" value="GLYCEROPHOSPHODIESTER PHOSPHODIESTERASE, CYTOPLASMIC"/>
    <property type="match status" value="1"/>
</dbReference>
<dbReference type="SUPFAM" id="SSF51695">
    <property type="entry name" value="PLC-like phosphodiesterases"/>
    <property type="match status" value="1"/>
</dbReference>
<accession>A0A143PIG8</accession>
<dbReference type="InterPro" id="IPR030395">
    <property type="entry name" value="GP_PDE_dom"/>
</dbReference>
<dbReference type="STRING" id="1855912.LuPra_01241"/>
<dbReference type="InterPro" id="IPR017946">
    <property type="entry name" value="PLC-like_Pdiesterase_TIM-brl"/>
</dbReference>
<dbReference type="KEGG" id="abac:LuPra_01241"/>
<dbReference type="GO" id="GO:0006629">
    <property type="term" value="P:lipid metabolic process"/>
    <property type="evidence" value="ECO:0007669"/>
    <property type="project" value="InterPro"/>
</dbReference>